<comment type="catalytic activity">
    <reaction evidence="8">
        <text>acetate + ATP = acetyl phosphate + ADP</text>
        <dbReference type="Rhea" id="RHEA:11352"/>
        <dbReference type="ChEBI" id="CHEBI:22191"/>
        <dbReference type="ChEBI" id="CHEBI:30089"/>
        <dbReference type="ChEBI" id="CHEBI:30616"/>
        <dbReference type="ChEBI" id="CHEBI:456216"/>
        <dbReference type="EC" id="2.7.2.1"/>
    </reaction>
</comment>
<comment type="similarity">
    <text evidence="8 9">Belongs to the acetokinase family.</text>
</comment>
<protein>
    <recommendedName>
        <fullName evidence="8">Acetate kinase</fullName>
        <ecNumber evidence="8">2.7.2.1</ecNumber>
    </recommendedName>
    <alternativeName>
        <fullName evidence="8">Acetokinase</fullName>
    </alternativeName>
</protein>
<evidence type="ECO:0000313" key="11">
    <source>
        <dbReference type="Proteomes" id="UP000068164"/>
    </source>
</evidence>
<feature type="binding site" evidence="8">
    <location>
        <position position="375"/>
    </location>
    <ligand>
        <name>Mg(2+)</name>
        <dbReference type="ChEBI" id="CHEBI:18420"/>
    </ligand>
</feature>
<keyword evidence="11" id="KW-1185">Reference proteome</keyword>
<dbReference type="PIRSF" id="PIRSF000722">
    <property type="entry name" value="Acetate_prop_kin"/>
    <property type="match status" value="1"/>
</dbReference>
<evidence type="ECO:0000256" key="1">
    <source>
        <dbReference type="ARBA" id="ARBA00022490"/>
    </source>
</evidence>
<evidence type="ECO:0000256" key="8">
    <source>
        <dbReference type="HAMAP-Rule" id="MF_00020"/>
    </source>
</evidence>
<feature type="binding site" evidence="8">
    <location>
        <position position="89"/>
    </location>
    <ligand>
        <name>substrate</name>
    </ligand>
</feature>
<keyword evidence="5 8" id="KW-0418">Kinase</keyword>
<evidence type="ECO:0000256" key="2">
    <source>
        <dbReference type="ARBA" id="ARBA00022679"/>
    </source>
</evidence>
<feature type="binding site" evidence="8">
    <location>
        <position position="10"/>
    </location>
    <ligand>
        <name>Mg(2+)</name>
        <dbReference type="ChEBI" id="CHEBI:18420"/>
    </ligand>
</feature>
<evidence type="ECO:0000256" key="3">
    <source>
        <dbReference type="ARBA" id="ARBA00022723"/>
    </source>
</evidence>
<keyword evidence="7 8" id="KW-0460">Magnesium</keyword>
<dbReference type="PRINTS" id="PR00471">
    <property type="entry name" value="ACETATEKNASE"/>
</dbReference>
<dbReference type="Gene3D" id="3.30.420.40">
    <property type="match status" value="2"/>
</dbReference>
<comment type="pathway">
    <text evidence="8">Metabolic intermediate biosynthesis; acetyl-CoA biosynthesis; acetyl-CoA from acetate: step 1/2.</text>
</comment>
<dbReference type="GO" id="GO:0008776">
    <property type="term" value="F:acetate kinase activity"/>
    <property type="evidence" value="ECO:0007669"/>
    <property type="project" value="UniProtKB-UniRule"/>
</dbReference>
<dbReference type="EMBL" id="LNCD01000031">
    <property type="protein sequence ID" value="KWV57138.1"/>
    <property type="molecule type" value="Genomic_DNA"/>
</dbReference>
<sequence length="402" mass="42929">MSKEVGVTFNAGSSSLKIGLFDIGSGAAKRLGRAIVSLGEQPRLKYGSDDEIQEIDLPAASDGLGIRVISSVLDRLLHGDCHIDFVGHRVVHGGLIFKGPTLLTGGAMSQIRSLTPMAPLHQPQALNVIDAVFALYPSVIQTASFDTAFHTSQCSLATRLAIPRAMHDAGIRRYGFHGLSYKYIATYLQRFAPYIGGARVVCAHLGYGASLCGMVDGVSIDTSMGFSALDGIPMATRPGTLDPGVLIHLLRSEFADADKLEDFLYHQCGLLGVSGISGDTQALLEDFRPAAREALDLFCFRIAGEVGRLAVSTGGVDALVFTGGIGEHQPEIRKGIERHLSWMGLSLNEAANKSNATVLSSKDSAIEAFVIPTDEEQVIADEALAVISTHGIHRGERQWQTM</sequence>
<feature type="binding site" evidence="8">
    <location>
        <begin position="324"/>
        <end position="328"/>
    </location>
    <ligand>
        <name>ATP</name>
        <dbReference type="ChEBI" id="CHEBI:30616"/>
    </ligand>
</feature>
<dbReference type="Pfam" id="PF00871">
    <property type="entry name" value="Acetate_kinase"/>
    <property type="match status" value="1"/>
</dbReference>
<comment type="function">
    <text evidence="8">Catalyzes the formation of acetyl phosphate from acetate and ATP. Can also catalyze the reverse reaction.</text>
</comment>
<feature type="site" description="Transition state stabilizer" evidence="8">
    <location>
        <position position="177"/>
    </location>
</feature>
<evidence type="ECO:0000256" key="9">
    <source>
        <dbReference type="RuleBase" id="RU003835"/>
    </source>
</evidence>
<feature type="binding site" evidence="8">
    <location>
        <position position="17"/>
    </location>
    <ligand>
        <name>ATP</name>
        <dbReference type="ChEBI" id="CHEBI:30616"/>
    </ligand>
</feature>
<proteinExistence type="inferred from homology"/>
<dbReference type="RefSeq" id="WP_062368831.1">
    <property type="nucleotide sequence ID" value="NZ_LNCD01000031.1"/>
</dbReference>
<evidence type="ECO:0000256" key="7">
    <source>
        <dbReference type="ARBA" id="ARBA00022842"/>
    </source>
</evidence>
<comment type="subcellular location">
    <subcellularLocation>
        <location evidence="8">Cytoplasm</location>
    </subcellularLocation>
</comment>
<dbReference type="OrthoDB" id="9802453at2"/>
<comment type="cofactor">
    <cofactor evidence="8">
        <name>Mg(2+)</name>
        <dbReference type="ChEBI" id="CHEBI:18420"/>
    </cofactor>
    <cofactor evidence="8">
        <name>Mn(2+)</name>
        <dbReference type="ChEBI" id="CHEBI:29035"/>
    </cofactor>
    <text evidence="8">Mg(2+). Can also accept Mn(2+).</text>
</comment>
<dbReference type="SUPFAM" id="SSF53067">
    <property type="entry name" value="Actin-like ATPase domain"/>
    <property type="match status" value="2"/>
</dbReference>
<organism evidence="10 11">
    <name type="scientific">Rhizobium altiplani</name>
    <dbReference type="NCBI Taxonomy" id="1864509"/>
    <lineage>
        <taxon>Bacteria</taxon>
        <taxon>Pseudomonadati</taxon>
        <taxon>Pseudomonadota</taxon>
        <taxon>Alphaproteobacteria</taxon>
        <taxon>Hyphomicrobiales</taxon>
        <taxon>Rhizobiaceae</taxon>
        <taxon>Rhizobium/Agrobacterium group</taxon>
        <taxon>Rhizobium</taxon>
    </lineage>
</organism>
<keyword evidence="2 8" id="KW-0808">Transferase</keyword>
<dbReference type="InterPro" id="IPR000890">
    <property type="entry name" value="Aliphatic_acid_kin_short-chain"/>
</dbReference>
<dbReference type="GO" id="GO:0005524">
    <property type="term" value="F:ATP binding"/>
    <property type="evidence" value="ECO:0007669"/>
    <property type="project" value="UniProtKB-KW"/>
</dbReference>
<dbReference type="AlphaFoldDB" id="A0A109JXZ6"/>
<accession>A0A109JXZ6</accession>
<keyword evidence="4 8" id="KW-0547">Nucleotide-binding</keyword>
<dbReference type="GO" id="GO:0005829">
    <property type="term" value="C:cytosol"/>
    <property type="evidence" value="ECO:0007669"/>
    <property type="project" value="TreeGrafter"/>
</dbReference>
<gene>
    <name evidence="8" type="primary">ackA</name>
    <name evidence="10" type="ORF">AS026_31370</name>
</gene>
<dbReference type="GO" id="GO:0006085">
    <property type="term" value="P:acetyl-CoA biosynthetic process"/>
    <property type="evidence" value="ECO:0007669"/>
    <property type="project" value="UniProtKB-UniRule"/>
</dbReference>
<dbReference type="UniPathway" id="UPA00340">
    <property type="reaction ID" value="UER00458"/>
</dbReference>
<feature type="binding site" evidence="8">
    <location>
        <begin position="204"/>
        <end position="208"/>
    </location>
    <ligand>
        <name>ATP</name>
        <dbReference type="ChEBI" id="CHEBI:30616"/>
    </ligand>
</feature>
<keyword evidence="1 8" id="KW-0963">Cytoplasm</keyword>
<dbReference type="GO" id="GO:0000287">
    <property type="term" value="F:magnesium ion binding"/>
    <property type="evidence" value="ECO:0007669"/>
    <property type="project" value="UniProtKB-UniRule"/>
</dbReference>
<dbReference type="InterPro" id="IPR043129">
    <property type="entry name" value="ATPase_NBD"/>
</dbReference>
<comment type="subunit">
    <text evidence="8">Homodimer.</text>
</comment>
<dbReference type="Proteomes" id="UP000068164">
    <property type="component" value="Unassembled WGS sequence"/>
</dbReference>
<keyword evidence="6 8" id="KW-0067">ATP-binding</keyword>
<keyword evidence="3 8" id="KW-0479">Metal-binding</keyword>
<reference evidence="10 11" key="1">
    <citation type="submission" date="2015-11" db="EMBL/GenBank/DDBJ databases">
        <title>Draft Genome Sequence of the Strain BR 10423 (Rhizobium sp.) isolated from nodules of Mimosa pudica.</title>
        <authorList>
            <person name="Barauna A.C."/>
            <person name="Zilli J.E."/>
            <person name="Simoes-Araujo J.L."/>
            <person name="Reis V.M."/>
            <person name="James E.K."/>
            <person name="Reis F.B.Jr."/>
            <person name="Rouws L.F."/>
            <person name="Passos S.R."/>
            <person name="Gois S.R."/>
        </authorList>
    </citation>
    <scope>NUCLEOTIDE SEQUENCE [LARGE SCALE GENOMIC DNA]</scope>
    <source>
        <strain evidence="10 11">BR10423</strain>
    </source>
</reference>
<dbReference type="EC" id="2.7.2.1" evidence="8"/>
<dbReference type="NCBIfam" id="NF005462">
    <property type="entry name" value="PRK07058.1"/>
    <property type="match status" value="1"/>
</dbReference>
<comment type="caution">
    <text evidence="8">Lacks conserved residue(s) required for the propagation of feature annotation.</text>
</comment>
<feature type="site" description="Transition state stabilizer" evidence="8">
    <location>
        <position position="237"/>
    </location>
</feature>
<dbReference type="PANTHER" id="PTHR21060">
    <property type="entry name" value="ACETATE KINASE"/>
    <property type="match status" value="1"/>
</dbReference>
<dbReference type="InterPro" id="IPR004372">
    <property type="entry name" value="Ac/propionate_kinase"/>
</dbReference>
<dbReference type="HAMAP" id="MF_00020">
    <property type="entry name" value="Acetate_kinase"/>
    <property type="match status" value="1"/>
</dbReference>
<comment type="caution">
    <text evidence="10">The sequence shown here is derived from an EMBL/GenBank/DDBJ whole genome shotgun (WGS) entry which is preliminary data.</text>
</comment>
<feature type="active site" description="Proton donor/acceptor" evidence="8">
    <location>
        <position position="146"/>
    </location>
</feature>
<evidence type="ECO:0000313" key="10">
    <source>
        <dbReference type="EMBL" id="KWV57138.1"/>
    </source>
</evidence>
<evidence type="ECO:0000256" key="6">
    <source>
        <dbReference type="ARBA" id="ARBA00022840"/>
    </source>
</evidence>
<evidence type="ECO:0000256" key="4">
    <source>
        <dbReference type="ARBA" id="ARBA00022741"/>
    </source>
</evidence>
<name>A0A109JXZ6_9HYPH</name>
<dbReference type="GO" id="GO:0006083">
    <property type="term" value="P:acetate metabolic process"/>
    <property type="evidence" value="ECO:0007669"/>
    <property type="project" value="TreeGrafter"/>
</dbReference>
<dbReference type="PANTHER" id="PTHR21060:SF21">
    <property type="entry name" value="ACETATE KINASE"/>
    <property type="match status" value="1"/>
</dbReference>
<evidence type="ECO:0000256" key="5">
    <source>
        <dbReference type="ARBA" id="ARBA00022777"/>
    </source>
</evidence>